<evidence type="ECO:0000313" key="11">
    <source>
        <dbReference type="EMBL" id="AYD40096.1"/>
    </source>
</evidence>
<dbReference type="GO" id="GO:0004400">
    <property type="term" value="F:histidinol-phosphate transaminase activity"/>
    <property type="evidence" value="ECO:0007669"/>
    <property type="project" value="UniProtKB-UniRule"/>
</dbReference>
<organism evidence="11 12">
    <name type="scientific">Clostridium fermenticellae</name>
    <dbReference type="NCBI Taxonomy" id="2068654"/>
    <lineage>
        <taxon>Bacteria</taxon>
        <taxon>Bacillati</taxon>
        <taxon>Bacillota</taxon>
        <taxon>Clostridia</taxon>
        <taxon>Eubacteriales</taxon>
        <taxon>Clostridiaceae</taxon>
        <taxon>Clostridium</taxon>
    </lineage>
</organism>
<evidence type="ECO:0000256" key="4">
    <source>
        <dbReference type="ARBA" id="ARBA00022576"/>
    </source>
</evidence>
<dbReference type="InterPro" id="IPR004839">
    <property type="entry name" value="Aminotransferase_I/II_large"/>
</dbReference>
<dbReference type="Pfam" id="PF00155">
    <property type="entry name" value="Aminotran_1_2"/>
    <property type="match status" value="1"/>
</dbReference>
<dbReference type="PANTHER" id="PTHR42885:SF2">
    <property type="entry name" value="HISTIDINOL-PHOSPHATE AMINOTRANSFERASE"/>
    <property type="match status" value="1"/>
</dbReference>
<comment type="similarity">
    <text evidence="2 9">Belongs to the class-II pyridoxal-phosphate-dependent aminotransferase family. Histidinol-phosphate aminotransferase subfamily.</text>
</comment>
<dbReference type="HAMAP" id="MF_01023">
    <property type="entry name" value="HisC_aminotrans_2"/>
    <property type="match status" value="1"/>
</dbReference>
<dbReference type="SUPFAM" id="SSF53383">
    <property type="entry name" value="PLP-dependent transferases"/>
    <property type="match status" value="1"/>
</dbReference>
<evidence type="ECO:0000259" key="10">
    <source>
        <dbReference type="Pfam" id="PF00155"/>
    </source>
</evidence>
<dbReference type="GO" id="GO:0000105">
    <property type="term" value="P:L-histidine biosynthetic process"/>
    <property type="evidence" value="ECO:0007669"/>
    <property type="project" value="UniProtKB-UniRule"/>
</dbReference>
<dbReference type="UniPathway" id="UPA00031">
    <property type="reaction ID" value="UER00012"/>
</dbReference>
<dbReference type="RefSeq" id="WP_119971289.1">
    <property type="nucleotide sequence ID" value="NZ_CP032416.1"/>
</dbReference>
<comment type="subunit">
    <text evidence="3 9">Homodimer.</text>
</comment>
<dbReference type="OrthoDB" id="9813612at2"/>
<evidence type="ECO:0000313" key="12">
    <source>
        <dbReference type="Proteomes" id="UP000266301"/>
    </source>
</evidence>
<name>A0A386H345_9CLOT</name>
<dbReference type="GO" id="GO:0030170">
    <property type="term" value="F:pyridoxal phosphate binding"/>
    <property type="evidence" value="ECO:0007669"/>
    <property type="project" value="InterPro"/>
</dbReference>
<evidence type="ECO:0000256" key="3">
    <source>
        <dbReference type="ARBA" id="ARBA00011738"/>
    </source>
</evidence>
<evidence type="ECO:0000256" key="8">
    <source>
        <dbReference type="ARBA" id="ARBA00023102"/>
    </source>
</evidence>
<dbReference type="KEGG" id="cfer:D4Z93_06025"/>
<comment type="pathway">
    <text evidence="9">Amino-acid biosynthesis; L-histidine biosynthesis; L-histidine from 5-phospho-alpha-D-ribose 1-diphosphate: step 7/9.</text>
</comment>
<dbReference type="InterPro" id="IPR015424">
    <property type="entry name" value="PyrdxlP-dep_Trfase"/>
</dbReference>
<proteinExistence type="inferred from homology"/>
<comment type="catalytic activity">
    <reaction evidence="9">
        <text>L-histidinol phosphate + 2-oxoglutarate = 3-(imidazol-4-yl)-2-oxopropyl phosphate + L-glutamate</text>
        <dbReference type="Rhea" id="RHEA:23744"/>
        <dbReference type="ChEBI" id="CHEBI:16810"/>
        <dbReference type="ChEBI" id="CHEBI:29985"/>
        <dbReference type="ChEBI" id="CHEBI:57766"/>
        <dbReference type="ChEBI" id="CHEBI:57980"/>
        <dbReference type="EC" id="2.6.1.9"/>
    </reaction>
</comment>
<dbReference type="Gene3D" id="3.90.1150.10">
    <property type="entry name" value="Aspartate Aminotransferase, domain 1"/>
    <property type="match status" value="1"/>
</dbReference>
<feature type="domain" description="Aminotransferase class I/classII large" evidence="10">
    <location>
        <begin position="25"/>
        <end position="342"/>
    </location>
</feature>
<evidence type="ECO:0000256" key="7">
    <source>
        <dbReference type="ARBA" id="ARBA00022898"/>
    </source>
</evidence>
<dbReference type="CDD" id="cd00609">
    <property type="entry name" value="AAT_like"/>
    <property type="match status" value="1"/>
</dbReference>
<dbReference type="InterPro" id="IPR015422">
    <property type="entry name" value="PyrdxlP-dep_Trfase_small"/>
</dbReference>
<evidence type="ECO:0000256" key="5">
    <source>
        <dbReference type="ARBA" id="ARBA00022605"/>
    </source>
</evidence>
<keyword evidence="12" id="KW-1185">Reference proteome</keyword>
<accession>A0A386H345</accession>
<dbReference type="Gene3D" id="3.40.640.10">
    <property type="entry name" value="Type I PLP-dependent aspartate aminotransferase-like (Major domain)"/>
    <property type="match status" value="1"/>
</dbReference>
<dbReference type="PANTHER" id="PTHR42885">
    <property type="entry name" value="HISTIDINOL-PHOSPHATE AMINOTRANSFERASE-RELATED"/>
    <property type="match status" value="1"/>
</dbReference>
<evidence type="ECO:0000256" key="2">
    <source>
        <dbReference type="ARBA" id="ARBA00007970"/>
    </source>
</evidence>
<dbReference type="Proteomes" id="UP000266301">
    <property type="component" value="Chromosome"/>
</dbReference>
<keyword evidence="8 9" id="KW-0368">Histidine biosynthesis</keyword>
<keyword evidence="4 9" id="KW-0032">Aminotransferase</keyword>
<protein>
    <recommendedName>
        <fullName evidence="9">Histidinol-phosphate aminotransferase</fullName>
        <ecNumber evidence="9">2.6.1.9</ecNumber>
    </recommendedName>
    <alternativeName>
        <fullName evidence="9">Imidazole acetol-phosphate transaminase</fullName>
    </alternativeName>
</protein>
<dbReference type="EC" id="2.6.1.9" evidence="9"/>
<evidence type="ECO:0000256" key="6">
    <source>
        <dbReference type="ARBA" id="ARBA00022679"/>
    </source>
</evidence>
<feature type="modified residue" description="N6-(pyridoxal phosphate)lysine" evidence="9">
    <location>
        <position position="213"/>
    </location>
</feature>
<dbReference type="EMBL" id="CP032416">
    <property type="protein sequence ID" value="AYD40096.1"/>
    <property type="molecule type" value="Genomic_DNA"/>
</dbReference>
<reference evidence="11 12" key="1">
    <citation type="journal article" date="2019" name="Int. J. Syst. Evol. Microbiol.">
        <title>Clostridium fermenticellae sp. nov., isolated from the mud in a fermentation cellar for the production of the Chinese liquor, baijiu.</title>
        <authorList>
            <person name="Xu P.X."/>
            <person name="Chai L.J."/>
            <person name="Qiu T."/>
            <person name="Zhang X.J."/>
            <person name="Lu Z.M."/>
            <person name="Xiao C."/>
            <person name="Wang S.T."/>
            <person name="Shen C.H."/>
            <person name="Shi J.S."/>
            <person name="Xu Z.H."/>
        </authorList>
    </citation>
    <scope>NUCLEOTIDE SEQUENCE [LARGE SCALE GENOMIC DNA]</scope>
    <source>
        <strain evidence="11 12">JN500901</strain>
    </source>
</reference>
<dbReference type="InterPro" id="IPR005861">
    <property type="entry name" value="HisP_aminotrans"/>
</dbReference>
<keyword evidence="7 9" id="KW-0663">Pyridoxal phosphate</keyword>
<dbReference type="NCBIfam" id="TIGR01141">
    <property type="entry name" value="hisC"/>
    <property type="match status" value="1"/>
</dbReference>
<keyword evidence="6 9" id="KW-0808">Transferase</keyword>
<comment type="cofactor">
    <cofactor evidence="1 9">
        <name>pyridoxal 5'-phosphate</name>
        <dbReference type="ChEBI" id="CHEBI:597326"/>
    </cofactor>
</comment>
<evidence type="ECO:0000256" key="9">
    <source>
        <dbReference type="HAMAP-Rule" id="MF_01023"/>
    </source>
</evidence>
<gene>
    <name evidence="9 11" type="primary">hisC</name>
    <name evidence="11" type="ORF">D4Z93_06025</name>
</gene>
<keyword evidence="5 9" id="KW-0028">Amino-acid biosynthesis</keyword>
<sequence>MIEKLTRKNLKSFKPYDALEVKCDVKLDANENSMNIKEDILNKIVKKIMTLNFNRYPDPASRKVCRLYADYAGADAKNVMAGNGSDELIQIIVSTFVDRGESIMCVNPDFSMYKNYAKLAGGRAKVFELNEDFSLDVDGIIDSVNKEDVKVLFLSNPNNPVATVIKRENILKIVDKCNSIVVIDEAYIEFYGNSVIDEINNYENLIVLRTCSKAVAMAAIRLGFLITNYRLLQEIKKVKPPFNVNSVTQAIGEVILENTGYIREYTEKILQERKFLFDELKTIDGLEVYGTHSNFVIMRLKNSKQVYEGLLQNGISVRNYLNDARLSNFIRITVGSRKENELTIECLKKFIK</sequence>
<dbReference type="InterPro" id="IPR015421">
    <property type="entry name" value="PyrdxlP-dep_Trfase_major"/>
</dbReference>
<dbReference type="AlphaFoldDB" id="A0A386H345"/>
<evidence type="ECO:0000256" key="1">
    <source>
        <dbReference type="ARBA" id="ARBA00001933"/>
    </source>
</evidence>